<keyword evidence="1" id="KW-0808">Transferase</keyword>
<name>A0A645HYP9_9ZZZZ</name>
<evidence type="ECO:0000313" key="1">
    <source>
        <dbReference type="EMBL" id="MPN43706.1"/>
    </source>
</evidence>
<dbReference type="Gene3D" id="3.40.1080.10">
    <property type="entry name" value="Glutaconate Coenzyme A-transferase"/>
    <property type="match status" value="1"/>
</dbReference>
<accession>A0A645HYP9</accession>
<dbReference type="AlphaFoldDB" id="A0A645HYP9"/>
<dbReference type="GO" id="GO:0008775">
    <property type="term" value="F:acetate CoA-transferase activity"/>
    <property type="evidence" value="ECO:0007669"/>
    <property type="project" value="UniProtKB-EC"/>
</dbReference>
<protein>
    <submittedName>
        <fullName evidence="1">Acetate CoA-transferase subunit beta</fullName>
        <ecNumber evidence="1">2.8.3.8</ecNumber>
    </submittedName>
</protein>
<dbReference type="EC" id="2.8.3.8" evidence="1"/>
<reference evidence="1" key="1">
    <citation type="submission" date="2019-08" db="EMBL/GenBank/DDBJ databases">
        <authorList>
            <person name="Kucharzyk K."/>
            <person name="Murdoch R.W."/>
            <person name="Higgins S."/>
            <person name="Loffler F."/>
        </authorList>
    </citation>
    <scope>NUCLEOTIDE SEQUENCE</scope>
</reference>
<gene>
    <name evidence="1" type="primary">atoA_5</name>
    <name evidence="1" type="ORF">SDC9_191266</name>
</gene>
<comment type="caution">
    <text evidence="1">The sequence shown here is derived from an EMBL/GenBank/DDBJ whole genome shotgun (WGS) entry which is preliminary data.</text>
</comment>
<dbReference type="SUPFAM" id="SSF100950">
    <property type="entry name" value="NagB/RpiA/CoA transferase-like"/>
    <property type="match status" value="1"/>
</dbReference>
<dbReference type="InterPro" id="IPR037171">
    <property type="entry name" value="NagB/RpiA_transferase-like"/>
</dbReference>
<sequence>MPLTAQHAVHMLVTELAVFRFIDGKMWLTEVVEGCDIATLREKTEAHFDIADDLRIQRGDA</sequence>
<dbReference type="EMBL" id="VSSQ01102278">
    <property type="protein sequence ID" value="MPN43706.1"/>
    <property type="molecule type" value="Genomic_DNA"/>
</dbReference>
<proteinExistence type="predicted"/>
<organism evidence="1">
    <name type="scientific">bioreactor metagenome</name>
    <dbReference type="NCBI Taxonomy" id="1076179"/>
    <lineage>
        <taxon>unclassified sequences</taxon>
        <taxon>metagenomes</taxon>
        <taxon>ecological metagenomes</taxon>
    </lineage>
</organism>